<feature type="region of interest" description="Disordered" evidence="1">
    <location>
        <begin position="451"/>
        <end position="476"/>
    </location>
</feature>
<evidence type="ECO:0000313" key="3">
    <source>
        <dbReference type="Proteomes" id="UP000192596"/>
    </source>
</evidence>
<feature type="compositionally biased region" description="Polar residues" evidence="1">
    <location>
        <begin position="1"/>
        <end position="12"/>
    </location>
</feature>
<feature type="compositionally biased region" description="Basic and acidic residues" evidence="1">
    <location>
        <begin position="122"/>
        <end position="132"/>
    </location>
</feature>
<reference evidence="3" key="1">
    <citation type="submission" date="2017-03" db="EMBL/GenBank/DDBJ databases">
        <title>Genomes of endolithic fungi from Antarctica.</title>
        <authorList>
            <person name="Coleine C."/>
            <person name="Masonjones S."/>
            <person name="Stajich J.E."/>
        </authorList>
    </citation>
    <scope>NUCLEOTIDE SEQUENCE [LARGE SCALE GENOMIC DNA]</scope>
    <source>
        <strain evidence="3">CCFEE 5527</strain>
    </source>
</reference>
<feature type="region of interest" description="Disordered" evidence="1">
    <location>
        <begin position="1"/>
        <end position="166"/>
    </location>
</feature>
<protein>
    <submittedName>
        <fullName evidence="2">Uncharacterized protein</fullName>
    </submittedName>
</protein>
<keyword evidence="3" id="KW-1185">Reference proteome</keyword>
<feature type="region of interest" description="Disordered" evidence="1">
    <location>
        <begin position="274"/>
        <end position="346"/>
    </location>
</feature>
<feature type="compositionally biased region" description="Polar residues" evidence="1">
    <location>
        <begin position="305"/>
        <end position="318"/>
    </location>
</feature>
<organism evidence="2 3">
    <name type="scientific">Cryoendolithus antarcticus</name>
    <dbReference type="NCBI Taxonomy" id="1507870"/>
    <lineage>
        <taxon>Eukaryota</taxon>
        <taxon>Fungi</taxon>
        <taxon>Dikarya</taxon>
        <taxon>Ascomycota</taxon>
        <taxon>Pezizomycotina</taxon>
        <taxon>Dothideomycetes</taxon>
        <taxon>Dothideomycetidae</taxon>
        <taxon>Cladosporiales</taxon>
        <taxon>Cladosporiaceae</taxon>
        <taxon>Cryoendolithus</taxon>
    </lineage>
</organism>
<feature type="region of interest" description="Disordered" evidence="1">
    <location>
        <begin position="393"/>
        <end position="418"/>
    </location>
</feature>
<dbReference type="STRING" id="1507870.A0A1V8SA41"/>
<feature type="compositionally biased region" description="Basic residues" evidence="1">
    <location>
        <begin position="103"/>
        <end position="121"/>
    </location>
</feature>
<sequence length="729" mass="81332">MLSKSFSATPSSCLREPPEDPQAPPRPDFAIEAEVVDKPERRYRHKRRKYHSDSSIIAPLAREAPEHDRDAAHVRRRRRQTSEAHSQSARASPEPFTKTYERRPRHKTKADRYEPKKKKSKQDRPSDGQDARKSRRRRSHRTGDGTRTTGLVQSFQLKNGAKSGRLTLKTDGTAGLFSHGRASNQLSGKKTGLPDLVFNEMRFLHRTKVPAEDMVESESRKPSKQDAKRQIENGEISAYFNALTAGPRQPSPVASIHLEKSASKLPMSVLHSVPRTKAPQPGELNPRSTQLPSLNRPAADHADQQTHSTSCFTWSQSDPRPAPRQRLATESGVQEASNRGDKSLHADENHYKTKLRPEVHALQPPLDLSGRGMWKETDRVPADIHVEMYKPLVESGPAPRRRTTSRTSLSLPRLPRRSLEPAIRSAAAHSTSADPSTPDILRLRRRMRALAQDEDTQIADAQNLPSNKENLEADSTSPTAKLLRTAGAALDEAQMLQPDIRTAKAETHTIPVRDMVRSPNRQRNVVEPNDTYLEDQDAYEQLVNARRFRHEVNVPSMPCRPPTGVAFGLGMGMPDHRIWGAPQSQAAPWMMDDDEQMLHDQPDRHLQDSFSPLDRELLQQAPTSGFSQGFHEDSTTMSLHSNRLASFRLQDSPSVQSTRHSLHGQSLWPASRDEYAAGHALRPAFSRGGFTRLHSGHGAILGSGSSFSPVPPVPLSESSGNVGLHRIWG</sequence>
<feature type="compositionally biased region" description="Basic and acidic residues" evidence="1">
    <location>
        <begin position="63"/>
        <end position="73"/>
    </location>
</feature>
<dbReference type="InParanoid" id="A0A1V8SA41"/>
<feature type="compositionally biased region" description="Basic residues" evidence="1">
    <location>
        <begin position="41"/>
        <end position="50"/>
    </location>
</feature>
<dbReference type="Proteomes" id="UP000192596">
    <property type="component" value="Unassembled WGS sequence"/>
</dbReference>
<gene>
    <name evidence="2" type="ORF">B0A48_18085</name>
</gene>
<dbReference type="EMBL" id="NAJO01000078">
    <property type="protein sequence ID" value="OQN95800.1"/>
    <property type="molecule type" value="Genomic_DNA"/>
</dbReference>
<comment type="caution">
    <text evidence="2">The sequence shown here is derived from an EMBL/GenBank/DDBJ whole genome shotgun (WGS) entry which is preliminary data.</text>
</comment>
<evidence type="ECO:0000313" key="2">
    <source>
        <dbReference type="EMBL" id="OQN95800.1"/>
    </source>
</evidence>
<dbReference type="OrthoDB" id="2537141at2759"/>
<feature type="compositionally biased region" description="Polar residues" evidence="1">
    <location>
        <begin position="459"/>
        <end position="476"/>
    </location>
</feature>
<accession>A0A1V8SA41</accession>
<proteinExistence type="predicted"/>
<dbReference type="AlphaFoldDB" id="A0A1V8SA41"/>
<name>A0A1V8SA41_9PEZI</name>
<evidence type="ECO:0000256" key="1">
    <source>
        <dbReference type="SAM" id="MobiDB-lite"/>
    </source>
</evidence>